<name>A0ABX7E3W1_9BACI</name>
<accession>A0ABX7E3W1</accession>
<dbReference type="EMBL" id="CP065425">
    <property type="protein sequence ID" value="QQZ10157.1"/>
    <property type="molecule type" value="Genomic_DNA"/>
</dbReference>
<organism evidence="2 3">
    <name type="scientific">Heyndrickxia vini</name>
    <dbReference type="NCBI Taxonomy" id="1476025"/>
    <lineage>
        <taxon>Bacteria</taxon>
        <taxon>Bacillati</taxon>
        <taxon>Bacillota</taxon>
        <taxon>Bacilli</taxon>
        <taxon>Bacillales</taxon>
        <taxon>Bacillaceae</taxon>
        <taxon>Heyndrickxia</taxon>
    </lineage>
</organism>
<dbReference type="SUPFAM" id="SSF47413">
    <property type="entry name" value="lambda repressor-like DNA-binding domains"/>
    <property type="match status" value="1"/>
</dbReference>
<dbReference type="InterPro" id="IPR001387">
    <property type="entry name" value="Cro/C1-type_HTH"/>
</dbReference>
<dbReference type="SMART" id="SM00530">
    <property type="entry name" value="HTH_XRE"/>
    <property type="match status" value="1"/>
</dbReference>
<feature type="domain" description="HTH cro/C1-type" evidence="1">
    <location>
        <begin position="626"/>
        <end position="665"/>
    </location>
</feature>
<evidence type="ECO:0000259" key="1">
    <source>
        <dbReference type="PROSITE" id="PS50943"/>
    </source>
</evidence>
<dbReference type="RefSeq" id="WP_202779101.1">
    <property type="nucleotide sequence ID" value="NZ_CP065425.1"/>
</dbReference>
<dbReference type="Proteomes" id="UP000595691">
    <property type="component" value="Chromosome"/>
</dbReference>
<reference evidence="2 3" key="1">
    <citation type="submission" date="2020-11" db="EMBL/GenBank/DDBJ databases">
        <title>Taxonomic evaluation of the Bacillus sporothermodurans group of bacteria based on whole genome sequences.</title>
        <authorList>
            <person name="Fiedler G."/>
            <person name="Herbstmann A.-D."/>
            <person name="Doll E."/>
            <person name="Wenning M."/>
            <person name="Brinks E."/>
            <person name="Kabisch J."/>
            <person name="Breitenwieser F."/>
            <person name="Lappann M."/>
            <person name="Boehnlein C."/>
            <person name="Franz C."/>
        </authorList>
    </citation>
    <scope>NUCLEOTIDE SEQUENCE [LARGE SCALE GENOMIC DNA]</scope>
    <source>
        <strain evidence="2 3">JCM 19841</strain>
    </source>
</reference>
<evidence type="ECO:0000313" key="3">
    <source>
        <dbReference type="Proteomes" id="UP000595691"/>
    </source>
</evidence>
<keyword evidence="3" id="KW-1185">Reference proteome</keyword>
<evidence type="ECO:0000313" key="2">
    <source>
        <dbReference type="EMBL" id="QQZ10157.1"/>
    </source>
</evidence>
<dbReference type="Gene3D" id="1.10.260.40">
    <property type="entry name" value="lambda repressor-like DNA-binding domains"/>
    <property type="match status" value="1"/>
</dbReference>
<gene>
    <name evidence="2" type="ORF">I5776_04125</name>
</gene>
<dbReference type="PROSITE" id="PS50943">
    <property type="entry name" value="HTH_CROC1"/>
    <property type="match status" value="1"/>
</dbReference>
<proteinExistence type="predicted"/>
<dbReference type="Pfam" id="PF01381">
    <property type="entry name" value="HTH_3"/>
    <property type="match status" value="1"/>
</dbReference>
<dbReference type="InterPro" id="IPR010982">
    <property type="entry name" value="Lambda_DNA-bd_dom_sf"/>
</dbReference>
<sequence>MHNNRNEIVETNSPGLIQTNNYIQKDSRQWSNKIQCFLVICIYDKDQKMNEMNSIVKKYRDQGNVMSFPVFENVSGSKSFVIWDQAYKENEQLFIELRLASRNELISKISEKVVFYLLSRYEEISSTPHPILQDKRSCAQAIRRIEELLKKDTFLADYSIWDEFCDWFRMYLIEWVLEEIAFSIGFDEMERLTDREINQLFYQYITKNLEDNIEFQTKFTHIVNRYTKEWVKKIIIALRLETCSIDTINKLLNYEEAPLHTKEHLLNLTKDFTFNMAIHDHILVMNNTPYHSVREAIYKKDFQKQLHSPWPTTPIVKGNTEGYLQIRPQSQTRELNDSACIEKVWIQVQTLSDIDVDVFDSLCSIFLSRARKNDEFITISLDDLLTIRGLKHKLGGDGRRGGFDHKQRKNILKSLSIIQNLWLHLDQITVYSNGKPEQTTLQGRIFLFKNDEELENASLTDRSITFSVDPIFSRYLNGKTRQVALLSLQALRYDPYRQNWEKRLARYLSWRWRTQARKGNILHPNKISTLLESIGKSLDDRSPSRTRERFENALDTLVEDGVIVSWHYEKWDESIANHKGWSRIWLNSLVLIEPPDIILEQYHSIERKTKSSSLKKKNDNQLGKQIKRKRKSQQLSLSQLSEKLGISAPYISGIERGMKHPSFKLRTKILNWLENN</sequence>
<dbReference type="CDD" id="cd00093">
    <property type="entry name" value="HTH_XRE"/>
    <property type="match status" value="1"/>
</dbReference>
<protein>
    <submittedName>
        <fullName evidence="2">Helix-turn-helix domain-containing protein</fullName>
    </submittedName>
</protein>